<dbReference type="SUPFAM" id="SSF103039">
    <property type="entry name" value="CheC-like"/>
    <property type="match status" value="1"/>
</dbReference>
<dbReference type="CDD" id="cd17908">
    <property type="entry name" value="FliM"/>
    <property type="match status" value="1"/>
</dbReference>
<comment type="similarity">
    <text evidence="3">Belongs to the FliM family.</text>
</comment>
<evidence type="ECO:0000256" key="9">
    <source>
        <dbReference type="ARBA" id="ARBA00023143"/>
    </source>
</evidence>
<comment type="caution">
    <text evidence="13">The sequence shown here is derived from an EMBL/GenBank/DDBJ whole genome shotgun (WGS) entry which is preliminary data.</text>
</comment>
<evidence type="ECO:0000256" key="5">
    <source>
        <dbReference type="ARBA" id="ARBA00022475"/>
    </source>
</evidence>
<dbReference type="InterPro" id="IPR036429">
    <property type="entry name" value="SpoA-like_sf"/>
</dbReference>
<dbReference type="EMBL" id="DROK01000276">
    <property type="protein sequence ID" value="HHI98055.1"/>
    <property type="molecule type" value="Genomic_DNA"/>
</dbReference>
<dbReference type="GO" id="GO:0050918">
    <property type="term" value="P:positive chemotaxis"/>
    <property type="evidence" value="ECO:0007669"/>
    <property type="project" value="TreeGrafter"/>
</dbReference>
<dbReference type="PANTHER" id="PTHR30034">
    <property type="entry name" value="FLAGELLAR MOTOR SWITCH PROTEIN FLIM"/>
    <property type="match status" value="1"/>
</dbReference>
<dbReference type="GO" id="GO:0005886">
    <property type="term" value="C:plasma membrane"/>
    <property type="evidence" value="ECO:0007669"/>
    <property type="project" value="UniProtKB-SubCell"/>
</dbReference>
<dbReference type="Gene3D" id="3.40.1550.10">
    <property type="entry name" value="CheC-like"/>
    <property type="match status" value="1"/>
</dbReference>
<name>A0A7V5U3C2_9BACT</name>
<dbReference type="Pfam" id="PF02154">
    <property type="entry name" value="FliM"/>
    <property type="match status" value="1"/>
</dbReference>
<evidence type="ECO:0000256" key="7">
    <source>
        <dbReference type="ARBA" id="ARBA00022779"/>
    </source>
</evidence>
<evidence type="ECO:0000256" key="3">
    <source>
        <dbReference type="ARBA" id="ARBA00011049"/>
    </source>
</evidence>
<comment type="subcellular location">
    <subcellularLocation>
        <location evidence="1">Bacterial flagellum basal body</location>
    </subcellularLocation>
    <subcellularLocation>
        <location evidence="2">Cell membrane</location>
        <topology evidence="2">Peripheral membrane protein</topology>
    </subcellularLocation>
</comment>
<dbReference type="PRINTS" id="PR00955">
    <property type="entry name" value="FLGMOTORFLIM"/>
</dbReference>
<dbReference type="GO" id="GO:0071978">
    <property type="term" value="P:bacterial-type flagellum-dependent swarming motility"/>
    <property type="evidence" value="ECO:0007669"/>
    <property type="project" value="TreeGrafter"/>
</dbReference>
<evidence type="ECO:0000256" key="1">
    <source>
        <dbReference type="ARBA" id="ARBA00004117"/>
    </source>
</evidence>
<dbReference type="InterPro" id="IPR028976">
    <property type="entry name" value="CheC-like_sf"/>
</dbReference>
<organism evidence="13">
    <name type="scientific">Thermodesulfatator atlanticus</name>
    <dbReference type="NCBI Taxonomy" id="501497"/>
    <lineage>
        <taxon>Bacteria</taxon>
        <taxon>Pseudomonadati</taxon>
        <taxon>Thermodesulfobacteriota</taxon>
        <taxon>Thermodesulfobacteria</taxon>
        <taxon>Thermodesulfobacteriales</taxon>
        <taxon>Thermodesulfatatoraceae</taxon>
        <taxon>Thermodesulfatator</taxon>
    </lineage>
</organism>
<evidence type="ECO:0000256" key="4">
    <source>
        <dbReference type="ARBA" id="ARBA00021898"/>
    </source>
</evidence>
<evidence type="ECO:0000256" key="8">
    <source>
        <dbReference type="ARBA" id="ARBA00023136"/>
    </source>
</evidence>
<dbReference type="GO" id="GO:0009425">
    <property type="term" value="C:bacterial-type flagellum basal body"/>
    <property type="evidence" value="ECO:0007669"/>
    <property type="project" value="UniProtKB-SubCell"/>
</dbReference>
<feature type="domain" description="Flagellar motor switch protein FliN-like C-terminal" evidence="12">
    <location>
        <begin position="253"/>
        <end position="322"/>
    </location>
</feature>
<dbReference type="AlphaFoldDB" id="A0A7V5U3C2"/>
<accession>A0A7V5U3C2</accession>
<gene>
    <name evidence="13" type="primary">fliM</name>
    <name evidence="13" type="ORF">ENJ96_09430</name>
</gene>
<evidence type="ECO:0000313" key="13">
    <source>
        <dbReference type="EMBL" id="HHI98055.1"/>
    </source>
</evidence>
<dbReference type="SUPFAM" id="SSF101801">
    <property type="entry name" value="Surface presentation of antigens (SPOA)"/>
    <property type="match status" value="1"/>
</dbReference>
<keyword evidence="8" id="KW-0472">Membrane</keyword>
<reference evidence="13" key="1">
    <citation type="journal article" date="2020" name="mSystems">
        <title>Genome- and Community-Level Interaction Insights into Carbon Utilization and Element Cycling Functions of Hydrothermarchaeota in Hydrothermal Sediment.</title>
        <authorList>
            <person name="Zhou Z."/>
            <person name="Liu Y."/>
            <person name="Xu W."/>
            <person name="Pan J."/>
            <person name="Luo Z.H."/>
            <person name="Li M."/>
        </authorList>
    </citation>
    <scope>NUCLEOTIDE SEQUENCE [LARGE SCALE GENOMIC DNA]</scope>
    <source>
        <strain evidence="13">HyVt-533</strain>
    </source>
</reference>
<keyword evidence="7" id="KW-0283">Flagellar rotation</keyword>
<evidence type="ECO:0000256" key="6">
    <source>
        <dbReference type="ARBA" id="ARBA00022500"/>
    </source>
</evidence>
<dbReference type="InterPro" id="IPR001689">
    <property type="entry name" value="Flag_FliM"/>
</dbReference>
<keyword evidence="13" id="KW-0966">Cell projection</keyword>
<dbReference type="NCBIfam" id="TIGR01397">
    <property type="entry name" value="fliM_switch"/>
    <property type="match status" value="1"/>
</dbReference>
<evidence type="ECO:0000259" key="12">
    <source>
        <dbReference type="Pfam" id="PF01052"/>
    </source>
</evidence>
<keyword evidence="5" id="KW-1003">Cell membrane</keyword>
<proteinExistence type="inferred from homology"/>
<protein>
    <recommendedName>
        <fullName evidence="4 11">Flagellar motor switch protein FliM</fullName>
    </recommendedName>
</protein>
<comment type="function">
    <text evidence="10">FliM is one of three proteins (FliG, FliN, FliM) that forms the rotor-mounted switch complex (C ring), located at the base of the basal body. This complex interacts with the CheY and CheZ chemotaxis proteins, in addition to contacting components of the motor that determine the direction of flagellar rotation.</text>
</comment>
<dbReference type="GO" id="GO:0003774">
    <property type="term" value="F:cytoskeletal motor activity"/>
    <property type="evidence" value="ECO:0007669"/>
    <property type="project" value="InterPro"/>
</dbReference>
<keyword evidence="6" id="KW-0145">Chemotaxis</keyword>
<evidence type="ECO:0000256" key="2">
    <source>
        <dbReference type="ARBA" id="ARBA00004202"/>
    </source>
</evidence>
<keyword evidence="13" id="KW-0282">Flagellum</keyword>
<keyword evidence="9" id="KW-0975">Bacterial flagellum</keyword>
<dbReference type="Gene3D" id="2.30.330.10">
    <property type="entry name" value="SpoA-like"/>
    <property type="match status" value="1"/>
</dbReference>
<dbReference type="Pfam" id="PF01052">
    <property type="entry name" value="FliMN_C"/>
    <property type="match status" value="1"/>
</dbReference>
<dbReference type="InterPro" id="IPR001543">
    <property type="entry name" value="FliN-like_C"/>
</dbReference>
<evidence type="ECO:0000256" key="11">
    <source>
        <dbReference type="NCBIfam" id="TIGR01397"/>
    </source>
</evidence>
<dbReference type="PANTHER" id="PTHR30034:SF6">
    <property type="entry name" value="YOP PROTEINS TRANSLOCATION PROTEIN Q"/>
    <property type="match status" value="1"/>
</dbReference>
<dbReference type="PIRSF" id="PIRSF002888">
    <property type="entry name" value="FliM"/>
    <property type="match status" value="1"/>
</dbReference>
<evidence type="ECO:0000256" key="10">
    <source>
        <dbReference type="ARBA" id="ARBA00025044"/>
    </source>
</evidence>
<sequence>MGEILSQEEIDALLSGIDQGEVDTTPQEPAYAEEDVKPFDFRNYTVSARLKMPGLEVVNDYFARGFRGTLSSMLREVVDIVALPIKMERFKEFLNRIPVPASLHLFRLEPLRGQCLMNIESRLVFAFVERFLGGSGRRMTRVEGREFTHIEQRLIKRVVEAALQELEKAWRGIHPIKPQYVRSEINPQFARVMQPDETVVVCPFNLELEDLKGELLLCYGLGTLQPVKAKLYSPFQSDEDADPYWRQQLEEIIRSVAVELLVPLGAAEVTGRELLDLEEGDIIQLDTKIEQPLPVYIAGLKKILGELGLYRGRKAIRVIDFVKEE</sequence>
<keyword evidence="13" id="KW-0969">Cilium</keyword>
<dbReference type="Proteomes" id="UP000886101">
    <property type="component" value="Unassembled WGS sequence"/>
</dbReference>